<name>A0ABD5SRV4_9EURY</name>
<dbReference type="Proteomes" id="UP001596383">
    <property type="component" value="Unassembled WGS sequence"/>
</dbReference>
<evidence type="ECO:0000313" key="1">
    <source>
        <dbReference type="EMBL" id="MFC6766016.1"/>
    </source>
</evidence>
<accession>A0ABD5SRV4</accession>
<comment type="caution">
    <text evidence="1">The sequence shown here is derived from an EMBL/GenBank/DDBJ whole genome shotgun (WGS) entry which is preliminary data.</text>
</comment>
<gene>
    <name evidence="1" type="ORF">ACFQE6_13765</name>
</gene>
<dbReference type="RefSeq" id="WP_273739006.1">
    <property type="nucleotide sequence ID" value="NZ_JAQIVI010000210.1"/>
</dbReference>
<protein>
    <submittedName>
        <fullName evidence="1">Uncharacterized protein</fullName>
    </submittedName>
</protein>
<evidence type="ECO:0000313" key="2">
    <source>
        <dbReference type="Proteomes" id="UP001596383"/>
    </source>
</evidence>
<organism evidence="1 2">
    <name type="scientific">Natrinema soli</name>
    <dbReference type="NCBI Taxonomy" id="1930624"/>
    <lineage>
        <taxon>Archaea</taxon>
        <taxon>Methanobacteriati</taxon>
        <taxon>Methanobacteriota</taxon>
        <taxon>Stenosarchaea group</taxon>
        <taxon>Halobacteria</taxon>
        <taxon>Halobacteriales</taxon>
        <taxon>Natrialbaceae</taxon>
        <taxon>Natrinema</taxon>
    </lineage>
</organism>
<dbReference type="AlphaFoldDB" id="A0ABD5SRV4"/>
<dbReference type="EMBL" id="JBHSWV010000210">
    <property type="protein sequence ID" value="MFC6766016.1"/>
    <property type="molecule type" value="Genomic_DNA"/>
</dbReference>
<proteinExistence type="predicted"/>
<reference evidence="1 2" key="1">
    <citation type="journal article" date="2019" name="Int. J. Syst. Evol. Microbiol.">
        <title>The Global Catalogue of Microorganisms (GCM) 10K type strain sequencing project: providing services to taxonomists for standard genome sequencing and annotation.</title>
        <authorList>
            <consortium name="The Broad Institute Genomics Platform"/>
            <consortium name="The Broad Institute Genome Sequencing Center for Infectious Disease"/>
            <person name="Wu L."/>
            <person name="Ma J."/>
        </authorList>
    </citation>
    <scope>NUCLEOTIDE SEQUENCE [LARGE SCALE GENOMIC DNA]</scope>
    <source>
        <strain evidence="1 2">LMG 29247</strain>
    </source>
</reference>
<sequence length="172" mass="18719">MAELISSAEVEGPVLAIVHVDESGTTPVRTVLAHATKEDATLTIEEENEDFNPGAYRRTNRIATNNSVDFELATAMATDTSALELLGIQDSNGRMSFDTSDRALGPDAYIEVHYFSDEPDYTTVTLPADAELTHRLGDVEVRNPEVDMSATPPTVSLVMWVEGGVWPNYSEA</sequence>
<keyword evidence="2" id="KW-1185">Reference proteome</keyword>